<dbReference type="InterPro" id="IPR001647">
    <property type="entry name" value="HTH_TetR"/>
</dbReference>
<protein>
    <submittedName>
        <fullName evidence="5">TetR/AcrR family transcriptional regulator</fullName>
    </submittedName>
</protein>
<evidence type="ECO:0000313" key="5">
    <source>
        <dbReference type="EMBL" id="MCZ0703678.1"/>
    </source>
</evidence>
<reference evidence="5" key="1">
    <citation type="submission" date="2022-11" db="EMBL/GenBank/DDBJ databases">
        <title>WGS of Natronobacillus azotifigens 24KS-1, an anaerobic diazotrophic haloalkaliphile from soda-rich habitats.</title>
        <authorList>
            <person name="Sorokin D.Y."/>
            <person name="Merkel A.Y."/>
        </authorList>
    </citation>
    <scope>NUCLEOTIDE SEQUENCE</scope>
    <source>
        <strain evidence="5">24KS-1</strain>
    </source>
</reference>
<organism evidence="5 6">
    <name type="scientific">Natronobacillus azotifigens</name>
    <dbReference type="NCBI Taxonomy" id="472978"/>
    <lineage>
        <taxon>Bacteria</taxon>
        <taxon>Bacillati</taxon>
        <taxon>Bacillota</taxon>
        <taxon>Bacilli</taxon>
        <taxon>Bacillales</taxon>
        <taxon>Bacillaceae</taxon>
        <taxon>Natronobacillus</taxon>
    </lineage>
</organism>
<keyword evidence="2 3" id="KW-0238">DNA-binding</keyword>
<gene>
    <name evidence="5" type="ORF">OWO01_10645</name>
</gene>
<evidence type="ECO:0000256" key="2">
    <source>
        <dbReference type="ARBA" id="ARBA00023125"/>
    </source>
</evidence>
<evidence type="ECO:0000256" key="3">
    <source>
        <dbReference type="PROSITE-ProRule" id="PRU00335"/>
    </source>
</evidence>
<keyword evidence="1" id="KW-0678">Repressor</keyword>
<feature type="domain" description="HTH tetR-type" evidence="4">
    <location>
        <begin position="2"/>
        <end position="62"/>
    </location>
</feature>
<dbReference type="Proteomes" id="UP001084197">
    <property type="component" value="Unassembled WGS sequence"/>
</dbReference>
<dbReference type="PANTHER" id="PTHR43479">
    <property type="entry name" value="ACREF/ENVCD OPERON REPRESSOR-RELATED"/>
    <property type="match status" value="1"/>
</dbReference>
<name>A0A9J6RE74_9BACI</name>
<keyword evidence="6" id="KW-1185">Reference proteome</keyword>
<dbReference type="InterPro" id="IPR023772">
    <property type="entry name" value="DNA-bd_HTH_TetR-type_CS"/>
</dbReference>
<dbReference type="PROSITE" id="PS01081">
    <property type="entry name" value="HTH_TETR_1"/>
    <property type="match status" value="1"/>
</dbReference>
<proteinExistence type="predicted"/>
<sequence length="288" mass="33805">MNEKKKRILEESMKLFSRKGFHATSIQEIVEQSEVSKGAFYLYFSSKDELNIEIIKYYSELVFGKLEKIQQQDMENRKKLQAQIQVLIDIISEHKEYVMMYPRELVHVGKDIDQLIQDSNKKSFEWMKASLLQLYGAKIEPYIIDGSILLEGLLHGYTKAIVFHNIQIDTTALSEFIVDRLDDMIQNMLHNHVEPQVKWSQLSYPRVKEETNTSINVQDQILLVKKQIEQTNIEEQQKEQLREVVEVIEQEWRKERTNMVIVRGMLAELAQIESLKKATNQLKISMGV</sequence>
<dbReference type="GO" id="GO:0003677">
    <property type="term" value="F:DNA binding"/>
    <property type="evidence" value="ECO:0007669"/>
    <property type="project" value="UniProtKB-UniRule"/>
</dbReference>
<dbReference type="Pfam" id="PF00440">
    <property type="entry name" value="TetR_N"/>
    <property type="match status" value="1"/>
</dbReference>
<dbReference type="PANTHER" id="PTHR43479:SF22">
    <property type="entry name" value="TRANSCRIPTIONAL REGULATOR, TETR FAMILY"/>
    <property type="match status" value="1"/>
</dbReference>
<dbReference type="InterPro" id="IPR009057">
    <property type="entry name" value="Homeodomain-like_sf"/>
</dbReference>
<dbReference type="RefSeq" id="WP_268780441.1">
    <property type="nucleotide sequence ID" value="NZ_JAPRAT010000020.1"/>
</dbReference>
<dbReference type="InterPro" id="IPR050624">
    <property type="entry name" value="HTH-type_Tx_Regulator"/>
</dbReference>
<dbReference type="PRINTS" id="PR00455">
    <property type="entry name" value="HTHTETR"/>
</dbReference>
<feature type="DNA-binding region" description="H-T-H motif" evidence="3">
    <location>
        <begin position="25"/>
        <end position="44"/>
    </location>
</feature>
<comment type="caution">
    <text evidence="5">The sequence shown here is derived from an EMBL/GenBank/DDBJ whole genome shotgun (WGS) entry which is preliminary data.</text>
</comment>
<evidence type="ECO:0000259" key="4">
    <source>
        <dbReference type="PROSITE" id="PS50977"/>
    </source>
</evidence>
<accession>A0A9J6RE74</accession>
<evidence type="ECO:0000256" key="1">
    <source>
        <dbReference type="ARBA" id="ARBA00022491"/>
    </source>
</evidence>
<dbReference type="Gene3D" id="1.10.357.10">
    <property type="entry name" value="Tetracycline Repressor, domain 2"/>
    <property type="match status" value="1"/>
</dbReference>
<dbReference type="EMBL" id="JAPRAT010000020">
    <property type="protein sequence ID" value="MCZ0703678.1"/>
    <property type="molecule type" value="Genomic_DNA"/>
</dbReference>
<dbReference type="PROSITE" id="PS50977">
    <property type="entry name" value="HTH_TETR_2"/>
    <property type="match status" value="1"/>
</dbReference>
<dbReference type="AlphaFoldDB" id="A0A9J6RE74"/>
<evidence type="ECO:0000313" key="6">
    <source>
        <dbReference type="Proteomes" id="UP001084197"/>
    </source>
</evidence>
<dbReference type="SUPFAM" id="SSF46689">
    <property type="entry name" value="Homeodomain-like"/>
    <property type="match status" value="1"/>
</dbReference>